<dbReference type="AlphaFoldDB" id="A0A8J6TLJ6"/>
<organism evidence="4 5">
    <name type="scientific">Candidatus Desulfatibia profunda</name>
    <dbReference type="NCBI Taxonomy" id="2841695"/>
    <lineage>
        <taxon>Bacteria</taxon>
        <taxon>Pseudomonadati</taxon>
        <taxon>Thermodesulfobacteriota</taxon>
        <taxon>Desulfobacteria</taxon>
        <taxon>Desulfobacterales</taxon>
        <taxon>Desulfobacterales incertae sedis</taxon>
        <taxon>Candidatus Desulfatibia</taxon>
    </lineage>
</organism>
<dbReference type="InterPro" id="IPR011006">
    <property type="entry name" value="CheY-like_superfamily"/>
</dbReference>
<feature type="modified residue" description="4-aspartylphosphate" evidence="2">
    <location>
        <position position="54"/>
    </location>
</feature>
<feature type="domain" description="Response regulatory" evidence="3">
    <location>
        <begin position="4"/>
        <end position="119"/>
    </location>
</feature>
<dbReference type="Pfam" id="PF00072">
    <property type="entry name" value="Response_reg"/>
    <property type="match status" value="1"/>
</dbReference>
<dbReference type="PROSITE" id="PS50110">
    <property type="entry name" value="RESPONSE_REGULATORY"/>
    <property type="match status" value="1"/>
</dbReference>
<keyword evidence="1 2" id="KW-0597">Phosphoprotein</keyword>
<dbReference type="PANTHER" id="PTHR44591:SF24">
    <property type="entry name" value="PROTEIN-GLUTAMATE METHYLESTERASE_PROTEIN-GLUTAMINE GLUTAMINASE 1"/>
    <property type="match status" value="1"/>
</dbReference>
<reference evidence="4 5" key="1">
    <citation type="submission" date="2020-08" db="EMBL/GenBank/DDBJ databases">
        <title>Bridging the membrane lipid divide: bacteria of the FCB group superphylum have the potential to synthesize archaeal ether lipids.</title>
        <authorList>
            <person name="Villanueva L."/>
            <person name="Von Meijenfeldt F.A.B."/>
            <person name="Westbye A.B."/>
            <person name="Yadav S."/>
            <person name="Hopmans E.C."/>
            <person name="Dutilh B.E."/>
            <person name="Sinninghe Damste J.S."/>
        </authorList>
    </citation>
    <scope>NUCLEOTIDE SEQUENCE [LARGE SCALE GENOMIC DNA]</scope>
    <source>
        <strain evidence="4">NIOZ-UU30</strain>
    </source>
</reference>
<sequence>MIKKILIVDDSKVARIMLKKCLPKDKAYEIIEAVDGQDGVNKYREFTPDVTFMDLTMPVLDGFKATAEIMKLDKNAVVIIATADIQRKSAEHVTALGAFTLIKKPVKSELMQEVLAAAELKLSKLPGVK</sequence>
<dbReference type="GO" id="GO:0000160">
    <property type="term" value="P:phosphorelay signal transduction system"/>
    <property type="evidence" value="ECO:0007669"/>
    <property type="project" value="InterPro"/>
</dbReference>
<evidence type="ECO:0000256" key="2">
    <source>
        <dbReference type="PROSITE-ProRule" id="PRU00169"/>
    </source>
</evidence>
<dbReference type="SMART" id="SM00448">
    <property type="entry name" value="REC"/>
    <property type="match status" value="1"/>
</dbReference>
<dbReference type="Proteomes" id="UP000603434">
    <property type="component" value="Unassembled WGS sequence"/>
</dbReference>
<evidence type="ECO:0000256" key="1">
    <source>
        <dbReference type="ARBA" id="ARBA00022553"/>
    </source>
</evidence>
<evidence type="ECO:0000259" key="3">
    <source>
        <dbReference type="PROSITE" id="PS50110"/>
    </source>
</evidence>
<proteinExistence type="predicted"/>
<protein>
    <submittedName>
        <fullName evidence="4">Response regulator</fullName>
    </submittedName>
</protein>
<dbReference type="InterPro" id="IPR050595">
    <property type="entry name" value="Bact_response_regulator"/>
</dbReference>
<gene>
    <name evidence="4" type="ORF">H8E23_04970</name>
</gene>
<dbReference type="Gene3D" id="3.40.50.2300">
    <property type="match status" value="1"/>
</dbReference>
<dbReference type="InterPro" id="IPR001789">
    <property type="entry name" value="Sig_transdc_resp-reg_receiver"/>
</dbReference>
<evidence type="ECO:0000313" key="4">
    <source>
        <dbReference type="EMBL" id="MBC8360728.1"/>
    </source>
</evidence>
<accession>A0A8J6TLJ6</accession>
<dbReference type="SUPFAM" id="SSF52172">
    <property type="entry name" value="CheY-like"/>
    <property type="match status" value="1"/>
</dbReference>
<dbReference type="PANTHER" id="PTHR44591">
    <property type="entry name" value="STRESS RESPONSE REGULATOR PROTEIN 1"/>
    <property type="match status" value="1"/>
</dbReference>
<comment type="caution">
    <text evidence="4">The sequence shown here is derived from an EMBL/GenBank/DDBJ whole genome shotgun (WGS) entry which is preliminary data.</text>
</comment>
<dbReference type="EMBL" id="JACNJH010000102">
    <property type="protein sequence ID" value="MBC8360728.1"/>
    <property type="molecule type" value="Genomic_DNA"/>
</dbReference>
<evidence type="ECO:0000313" key="5">
    <source>
        <dbReference type="Proteomes" id="UP000603434"/>
    </source>
</evidence>
<name>A0A8J6TLJ6_9BACT</name>